<keyword evidence="7" id="KW-1185">Reference proteome</keyword>
<comment type="similarity">
    <text evidence="1">Belongs to the tRNA pseudouridine synthase TruA family.</text>
</comment>
<dbReference type="GO" id="GO:0009982">
    <property type="term" value="F:pseudouridine synthase activity"/>
    <property type="evidence" value="ECO:0007669"/>
    <property type="project" value="InterPro"/>
</dbReference>
<dbReference type="GO" id="GO:0005737">
    <property type="term" value="C:cytoplasm"/>
    <property type="evidence" value="ECO:0007669"/>
    <property type="project" value="TreeGrafter"/>
</dbReference>
<organism evidence="6 7">
    <name type="scientific">Thanatephorus cucumeris (strain AG1-IB / isolate 7/3/14)</name>
    <name type="common">Lettuce bottom rot fungus</name>
    <name type="synonym">Rhizoctonia solani</name>
    <dbReference type="NCBI Taxonomy" id="1108050"/>
    <lineage>
        <taxon>Eukaryota</taxon>
        <taxon>Fungi</taxon>
        <taxon>Dikarya</taxon>
        <taxon>Basidiomycota</taxon>
        <taxon>Agaricomycotina</taxon>
        <taxon>Agaricomycetes</taxon>
        <taxon>Cantharellales</taxon>
        <taxon>Ceratobasidiaceae</taxon>
        <taxon>Rhizoctonia</taxon>
        <taxon>Rhizoctonia solani AG-1</taxon>
    </lineage>
</organism>
<name>A0A0B7FBZ5_THACB</name>
<feature type="region of interest" description="Disordered" evidence="4">
    <location>
        <begin position="551"/>
        <end position="571"/>
    </location>
</feature>
<dbReference type="EMBL" id="LN679101">
    <property type="protein sequence ID" value="CEL55050.1"/>
    <property type="molecule type" value="Genomic_DNA"/>
</dbReference>
<evidence type="ECO:0000256" key="2">
    <source>
        <dbReference type="ARBA" id="ARBA00022694"/>
    </source>
</evidence>
<dbReference type="HAMAP" id="MF_00171">
    <property type="entry name" value="TruA"/>
    <property type="match status" value="1"/>
</dbReference>
<dbReference type="GO" id="GO:0005634">
    <property type="term" value="C:nucleus"/>
    <property type="evidence" value="ECO:0007669"/>
    <property type="project" value="TreeGrafter"/>
</dbReference>
<evidence type="ECO:0000256" key="4">
    <source>
        <dbReference type="SAM" id="MobiDB-lite"/>
    </source>
</evidence>
<feature type="region of interest" description="Disordered" evidence="4">
    <location>
        <begin position="37"/>
        <end position="56"/>
    </location>
</feature>
<dbReference type="SUPFAM" id="SSF55120">
    <property type="entry name" value="Pseudouridine synthase"/>
    <property type="match status" value="1"/>
</dbReference>
<dbReference type="InterPro" id="IPR020097">
    <property type="entry name" value="PsdUridine_synth_TruA_a/b_dom"/>
</dbReference>
<dbReference type="Proteomes" id="UP000059188">
    <property type="component" value="Unassembled WGS sequence"/>
</dbReference>
<dbReference type="AlphaFoldDB" id="A0A0B7FBZ5"/>
<feature type="domain" description="Pseudouridine synthase I TruA alpha/beta" evidence="5">
    <location>
        <begin position="305"/>
        <end position="444"/>
    </location>
</feature>
<dbReference type="GO" id="GO:0003723">
    <property type="term" value="F:RNA binding"/>
    <property type="evidence" value="ECO:0007669"/>
    <property type="project" value="InterPro"/>
</dbReference>
<evidence type="ECO:0000256" key="3">
    <source>
        <dbReference type="ARBA" id="ARBA00023235"/>
    </source>
</evidence>
<evidence type="ECO:0000256" key="1">
    <source>
        <dbReference type="ARBA" id="ARBA00009375"/>
    </source>
</evidence>
<dbReference type="Pfam" id="PF01416">
    <property type="entry name" value="PseudoU_synth_1"/>
    <property type="match status" value="1"/>
</dbReference>
<dbReference type="STRING" id="1108050.A0A0B7FBZ5"/>
<accession>A0A0B7FBZ5</accession>
<keyword evidence="2" id="KW-0819">tRNA processing</keyword>
<feature type="region of interest" description="Disordered" evidence="4">
    <location>
        <begin position="165"/>
        <end position="215"/>
    </location>
</feature>
<dbReference type="GO" id="GO:1990481">
    <property type="term" value="P:mRNA pseudouridine synthesis"/>
    <property type="evidence" value="ECO:0007669"/>
    <property type="project" value="TreeGrafter"/>
</dbReference>
<gene>
    <name evidence="6" type="ORF">RSOLAG1IB_01058</name>
</gene>
<dbReference type="GO" id="GO:0031119">
    <property type="term" value="P:tRNA pseudouridine synthesis"/>
    <property type="evidence" value="ECO:0007669"/>
    <property type="project" value="TreeGrafter"/>
</dbReference>
<dbReference type="Gene3D" id="3.30.70.580">
    <property type="entry name" value="Pseudouridine synthase I, catalytic domain, N-terminal subdomain"/>
    <property type="match status" value="1"/>
</dbReference>
<evidence type="ECO:0000313" key="6">
    <source>
        <dbReference type="EMBL" id="CEL55050.1"/>
    </source>
</evidence>
<keyword evidence="3" id="KW-0413">Isomerase</keyword>
<feature type="compositionally biased region" description="Low complexity" evidence="4">
    <location>
        <begin position="38"/>
        <end position="48"/>
    </location>
</feature>
<feature type="compositionally biased region" description="Polar residues" evidence="4">
    <location>
        <begin position="200"/>
        <end position="212"/>
    </location>
</feature>
<dbReference type="InterPro" id="IPR020094">
    <property type="entry name" value="TruA/RsuA/RluB/E/F_N"/>
</dbReference>
<proteinExistence type="inferred from homology"/>
<sequence length="571" mass="63812">MRSVARRALEHTMASAKPKLEDLSKEQLIARIHELERQLPPQSRRPPQITQNPFPFAQHPTRKIALKFTYAGWLYNGLAAQSQPTPLATVEQVLFDALVNTRLVDPTKGMEGCGWSRCGRTDRGVSSAGQVVSLWVRSALGAASFRPKNDSMFDKEDLEMTTGMEENAQSVEDTPNSLPAIEPSSGAEPLLSPTPALSLHPTSSESGTQQTKQESKPELAYIHMLNRVLPPSIRVLAWSPVADDFDARFSCQWRHYKYFFSKGGRALDGIAALRAGEAGRVIEEQGGAGTGHGIAGLDISAMRDAATRLIGEHDFRNFCKLDPSKQIENFNRRVLAAWIERVEVDQTGDEANQETGGFEGEGANCDEDLYVFNLKGTAFLWHQVRCIMAILFLVGQRLENPSVVDHLLHTSPSSSKSLDSPPIESKPNYTLADSLPLVLWDCGYKAEDVTWQTDPIAQTKQGVAQDREKTHNFWFNMYSIWTHDRIQTTMQSYFLRATERFYSTPTTSSDGTLVRLNTGGGIYRHTTRYTPILELDRGERAEVANTKWREGATGQRRMAKRNTKSKNIDHD</sequence>
<feature type="compositionally biased region" description="Polar residues" evidence="4">
    <location>
        <begin position="167"/>
        <end position="177"/>
    </location>
</feature>
<dbReference type="Gene3D" id="3.30.70.660">
    <property type="entry name" value="Pseudouridine synthase I, catalytic domain, C-terminal subdomain"/>
    <property type="match status" value="1"/>
</dbReference>
<dbReference type="OrthoDB" id="25767at2759"/>
<evidence type="ECO:0000313" key="7">
    <source>
        <dbReference type="Proteomes" id="UP000059188"/>
    </source>
</evidence>
<evidence type="ECO:0000259" key="5">
    <source>
        <dbReference type="Pfam" id="PF01416"/>
    </source>
</evidence>
<dbReference type="PANTHER" id="PTHR11142">
    <property type="entry name" value="PSEUDOURIDYLATE SYNTHASE"/>
    <property type="match status" value="1"/>
</dbReference>
<reference evidence="6 7" key="1">
    <citation type="submission" date="2014-11" db="EMBL/GenBank/DDBJ databases">
        <authorList>
            <person name="Wibberg Daniel"/>
        </authorList>
    </citation>
    <scope>NUCLEOTIDE SEQUENCE [LARGE SCALE GENOMIC DNA]</scope>
    <source>
        <strain evidence="6">Rhizoctonia solani AG1-IB 7/3/14</strain>
    </source>
</reference>
<dbReference type="InterPro" id="IPR001406">
    <property type="entry name" value="PsdUridine_synth_TruA"/>
</dbReference>
<protein>
    <recommendedName>
        <fullName evidence="5">Pseudouridine synthase I TruA alpha/beta domain-containing protein</fullName>
    </recommendedName>
</protein>
<dbReference type="InterPro" id="IPR020103">
    <property type="entry name" value="PsdUridine_synth_cat_dom_sf"/>
</dbReference>
<dbReference type="InterPro" id="IPR020095">
    <property type="entry name" value="PsdUridine_synth_TruA_C"/>
</dbReference>
<dbReference type="PANTHER" id="PTHR11142:SF5">
    <property type="entry name" value="TRNA PSEUDOURIDINE(38_39) SYNTHASE"/>
    <property type="match status" value="1"/>
</dbReference>